<dbReference type="Pfam" id="PF00550">
    <property type="entry name" value="PP-binding"/>
    <property type="match status" value="1"/>
</dbReference>
<organism evidence="2 3">
    <name type="scientific">Candidatus Avoscillospira stercorigallinarum</name>
    <dbReference type="NCBI Taxonomy" id="2840708"/>
    <lineage>
        <taxon>Bacteria</taxon>
        <taxon>Bacillati</taxon>
        <taxon>Bacillota</taxon>
        <taxon>Clostridia</taxon>
        <taxon>Eubacteriales</taxon>
        <taxon>Oscillospiraceae</taxon>
        <taxon>Oscillospiraceae incertae sedis</taxon>
        <taxon>Candidatus Avoscillospira</taxon>
    </lineage>
</organism>
<evidence type="ECO:0000259" key="1">
    <source>
        <dbReference type="PROSITE" id="PS50075"/>
    </source>
</evidence>
<dbReference type="InterPro" id="IPR036736">
    <property type="entry name" value="ACP-like_sf"/>
</dbReference>
<reference evidence="2" key="1">
    <citation type="submission" date="2020-10" db="EMBL/GenBank/DDBJ databases">
        <authorList>
            <person name="Gilroy R."/>
        </authorList>
    </citation>
    <scope>NUCLEOTIDE SEQUENCE</scope>
    <source>
        <strain evidence="2">ChiSjej2B20-13462</strain>
    </source>
</reference>
<dbReference type="PROSITE" id="PS50075">
    <property type="entry name" value="CARRIER"/>
    <property type="match status" value="1"/>
</dbReference>
<protein>
    <submittedName>
        <fullName evidence="2">Acyl carrier protein</fullName>
    </submittedName>
</protein>
<dbReference type="Gene3D" id="1.10.1200.10">
    <property type="entry name" value="ACP-like"/>
    <property type="match status" value="1"/>
</dbReference>
<evidence type="ECO:0000313" key="3">
    <source>
        <dbReference type="Proteomes" id="UP000886874"/>
    </source>
</evidence>
<name>A0A9D0Z8P9_9FIRM</name>
<sequence length="75" mass="8234">MREQVISILSELCPGVDFEHETALIDDGLVDSLDIVSIVSELMDTFEVEISVEDLQPENFNSVDAIVKLIQAAQG</sequence>
<reference evidence="2" key="2">
    <citation type="journal article" date="2021" name="PeerJ">
        <title>Extensive microbial diversity within the chicken gut microbiome revealed by metagenomics and culture.</title>
        <authorList>
            <person name="Gilroy R."/>
            <person name="Ravi A."/>
            <person name="Getino M."/>
            <person name="Pursley I."/>
            <person name="Horton D.L."/>
            <person name="Alikhan N.F."/>
            <person name="Baker D."/>
            <person name="Gharbi K."/>
            <person name="Hall N."/>
            <person name="Watson M."/>
            <person name="Adriaenssens E.M."/>
            <person name="Foster-Nyarko E."/>
            <person name="Jarju S."/>
            <person name="Secka A."/>
            <person name="Antonio M."/>
            <person name="Oren A."/>
            <person name="Chaudhuri R.R."/>
            <person name="La Ragione R."/>
            <person name="Hildebrand F."/>
            <person name="Pallen M.J."/>
        </authorList>
    </citation>
    <scope>NUCLEOTIDE SEQUENCE</scope>
    <source>
        <strain evidence="2">ChiSjej2B20-13462</strain>
    </source>
</reference>
<dbReference type="SUPFAM" id="SSF47336">
    <property type="entry name" value="ACP-like"/>
    <property type="match status" value="1"/>
</dbReference>
<evidence type="ECO:0000313" key="2">
    <source>
        <dbReference type="EMBL" id="HIQ69975.1"/>
    </source>
</evidence>
<dbReference type="EMBL" id="DVFN01000094">
    <property type="protein sequence ID" value="HIQ69975.1"/>
    <property type="molecule type" value="Genomic_DNA"/>
</dbReference>
<proteinExistence type="predicted"/>
<dbReference type="AlphaFoldDB" id="A0A9D0Z8P9"/>
<feature type="domain" description="Carrier" evidence="1">
    <location>
        <begin position="1"/>
        <end position="74"/>
    </location>
</feature>
<comment type="caution">
    <text evidence="2">The sequence shown here is derived from an EMBL/GenBank/DDBJ whole genome shotgun (WGS) entry which is preliminary data.</text>
</comment>
<dbReference type="Proteomes" id="UP000886874">
    <property type="component" value="Unassembled WGS sequence"/>
</dbReference>
<accession>A0A9D0Z8P9</accession>
<dbReference type="InterPro" id="IPR009081">
    <property type="entry name" value="PP-bd_ACP"/>
</dbReference>
<gene>
    <name evidence="2" type="ORF">IAA67_06575</name>
</gene>